<accession>A0A8C4R888</accession>
<dbReference type="SMART" id="SM01244">
    <property type="entry name" value="IRS"/>
    <property type="match status" value="1"/>
</dbReference>
<evidence type="ECO:0000313" key="3">
    <source>
        <dbReference type="Ensembl" id="ENSEBUP00000025788.1"/>
    </source>
</evidence>
<dbReference type="Gene3D" id="2.30.29.30">
    <property type="entry name" value="Pleckstrin-homology domain (PH domain)/Phosphotyrosine-binding domain (PTB)"/>
    <property type="match status" value="2"/>
</dbReference>
<dbReference type="GeneTree" id="ENSGT00390000015386"/>
<dbReference type="PANTHER" id="PTHR21636:SF2">
    <property type="entry name" value="PROTEIN DOK-7"/>
    <property type="match status" value="1"/>
</dbReference>
<feature type="domain" description="PH" evidence="2">
    <location>
        <begin position="23"/>
        <end position="129"/>
    </location>
</feature>
<name>A0A8C4R888_EPTBU</name>
<dbReference type="AlphaFoldDB" id="A0A8C4R888"/>
<reference evidence="3" key="1">
    <citation type="submission" date="2025-08" db="UniProtKB">
        <authorList>
            <consortium name="Ensembl"/>
        </authorList>
    </citation>
    <scope>IDENTIFICATION</scope>
</reference>
<dbReference type="PROSITE" id="PS50003">
    <property type="entry name" value="PH_DOMAIN"/>
    <property type="match status" value="1"/>
</dbReference>
<sequence>MCPTALRPQGSSSCFRAWIVMGSVLVEGEARLRQGKKWKTRWLVLRKPSPVADCLTLFAYKSSSDAMRGRDPRKMLMLREVCVLQRVPPFDGVNHVLLMLCASQLMLLLGFDRLDAILAWEARVRHILGEVHSFAVTLAPGSMLEPGPAQLHCVNQTLALVRGCPPQLLTRWSLPEVRRYGAVPGGFVLEGGSRCAMGCGAVFLACDNGDQIRNLLDCVGQGLTPSRPPHGVLPIMPGMNMPNESGQREGDERALRDLESRLKRLSMSSQESSASSSSIGHVRSFTLPGMSSRSPDSNSGSSWLSLFSGSSSLSEPQSSTSEVRSSGCEHLTCSLYATWLLGLG</sequence>
<dbReference type="GO" id="GO:0019901">
    <property type="term" value="F:protein kinase binding"/>
    <property type="evidence" value="ECO:0007669"/>
    <property type="project" value="InterPro"/>
</dbReference>
<dbReference type="InterPro" id="IPR037746">
    <property type="entry name" value="Dok-7"/>
</dbReference>
<keyword evidence="4" id="KW-1185">Reference proteome</keyword>
<dbReference type="OMA" id="CSSEERM"/>
<evidence type="ECO:0000259" key="2">
    <source>
        <dbReference type="PROSITE" id="PS50003"/>
    </source>
</evidence>
<dbReference type="GO" id="GO:0007528">
    <property type="term" value="P:neuromuscular junction development"/>
    <property type="evidence" value="ECO:0007669"/>
    <property type="project" value="TreeGrafter"/>
</dbReference>
<dbReference type="Pfam" id="PF02174">
    <property type="entry name" value="IRS"/>
    <property type="match status" value="1"/>
</dbReference>
<dbReference type="InterPro" id="IPR011993">
    <property type="entry name" value="PH-like_dom_sf"/>
</dbReference>
<protein>
    <recommendedName>
        <fullName evidence="2">PH domain-containing protein</fullName>
    </recommendedName>
</protein>
<dbReference type="InterPro" id="IPR002404">
    <property type="entry name" value="IRS_PTB"/>
</dbReference>
<evidence type="ECO:0000256" key="1">
    <source>
        <dbReference type="SAM" id="MobiDB-lite"/>
    </source>
</evidence>
<organism evidence="3 4">
    <name type="scientific">Eptatretus burgeri</name>
    <name type="common">Inshore hagfish</name>
    <dbReference type="NCBI Taxonomy" id="7764"/>
    <lineage>
        <taxon>Eukaryota</taxon>
        <taxon>Metazoa</taxon>
        <taxon>Chordata</taxon>
        <taxon>Craniata</taxon>
        <taxon>Vertebrata</taxon>
        <taxon>Cyclostomata</taxon>
        <taxon>Myxini</taxon>
        <taxon>Myxiniformes</taxon>
        <taxon>Myxinidae</taxon>
        <taxon>Eptatretinae</taxon>
        <taxon>Eptatretus</taxon>
    </lineage>
</organism>
<feature type="region of interest" description="Disordered" evidence="1">
    <location>
        <begin position="226"/>
        <end position="253"/>
    </location>
</feature>
<dbReference type="InterPro" id="IPR001849">
    <property type="entry name" value="PH_domain"/>
</dbReference>
<dbReference type="PANTHER" id="PTHR21636">
    <property type="entry name" value="PROTEIN DOK-7"/>
    <property type="match status" value="1"/>
</dbReference>
<evidence type="ECO:0000313" key="4">
    <source>
        <dbReference type="Proteomes" id="UP000694388"/>
    </source>
</evidence>
<dbReference type="SUPFAM" id="SSF50729">
    <property type="entry name" value="PH domain-like"/>
    <property type="match status" value="2"/>
</dbReference>
<reference evidence="3" key="2">
    <citation type="submission" date="2025-09" db="UniProtKB">
        <authorList>
            <consortium name="Ensembl"/>
        </authorList>
    </citation>
    <scope>IDENTIFICATION</scope>
</reference>
<dbReference type="Ensembl" id="ENSEBUT00000026365.1">
    <property type="protein sequence ID" value="ENSEBUP00000025788.1"/>
    <property type="gene ID" value="ENSEBUG00000015891.1"/>
</dbReference>
<dbReference type="Proteomes" id="UP000694388">
    <property type="component" value="Unplaced"/>
</dbReference>
<proteinExistence type="predicted"/>